<dbReference type="InterPro" id="IPR001138">
    <property type="entry name" value="Zn2Cys6_DnaBD"/>
</dbReference>
<reference evidence="9" key="4">
    <citation type="submission" date="2025-08" db="UniProtKB">
        <authorList>
            <consortium name="RefSeq"/>
        </authorList>
    </citation>
    <scope>IDENTIFICATION</scope>
    <source>
        <strain evidence="9">CBS432</strain>
    </source>
</reference>
<dbReference type="AlphaFoldDB" id="A0A8B8UZ03"/>
<evidence type="ECO:0000256" key="1">
    <source>
        <dbReference type="ARBA" id="ARBA00004123"/>
    </source>
</evidence>
<dbReference type="GO" id="GO:0008270">
    <property type="term" value="F:zinc ion binding"/>
    <property type="evidence" value="ECO:0007669"/>
    <property type="project" value="InterPro"/>
</dbReference>
<reference evidence="9" key="2">
    <citation type="submission" date="2020-01" db="EMBL/GenBank/DDBJ databases">
        <title>Population-level Yeast Reference Genomes.</title>
        <authorList>
            <person name="Yue J.-X."/>
        </authorList>
    </citation>
    <scope>NUCLEOTIDE SEQUENCE</scope>
    <source>
        <strain evidence="9">CBS432</strain>
    </source>
</reference>
<reference evidence="9" key="1">
    <citation type="journal article" date="2017" name="Nat. Genet.">
        <title>Contrasting evolutionary genome dynamics between domesticated and wild yeasts.</title>
        <authorList>
            <person name="Yue J.X."/>
            <person name="Li J."/>
            <person name="Aigrain L."/>
            <person name="Hallin J."/>
            <person name="Persson K."/>
            <person name="Oliver K."/>
            <person name="Bergstrom A."/>
            <person name="Coupland P."/>
            <person name="Warringer J."/>
            <person name="Lagomarsino M.C."/>
            <person name="Fischer G."/>
            <person name="Durbin R."/>
            <person name="Liti G."/>
        </authorList>
    </citation>
    <scope>NUCLEOTIDE SEQUENCE</scope>
    <source>
        <strain evidence="9">CBS432</strain>
    </source>
</reference>
<evidence type="ECO:0000259" key="8">
    <source>
        <dbReference type="PROSITE" id="PS50048"/>
    </source>
</evidence>
<protein>
    <submittedName>
        <fullName evidence="9">Pul4p</fullName>
    </submittedName>
</protein>
<dbReference type="KEGG" id="spao:SPAR_N03650"/>
<name>A0A8B8UZ03_SACPA</name>
<dbReference type="InterPro" id="IPR036864">
    <property type="entry name" value="Zn2-C6_fun-type_DNA-bd_sf"/>
</dbReference>
<dbReference type="InterPro" id="IPR007219">
    <property type="entry name" value="XnlR_reg_dom"/>
</dbReference>
<keyword evidence="7" id="KW-0539">Nucleus</keyword>
<dbReference type="SMART" id="SM00066">
    <property type="entry name" value="GAL4"/>
    <property type="match status" value="1"/>
</dbReference>
<dbReference type="GeneID" id="54633406"/>
<evidence type="ECO:0000313" key="9">
    <source>
        <dbReference type="RefSeq" id="XP_033768995.1"/>
    </source>
</evidence>
<dbReference type="PROSITE" id="PS00463">
    <property type="entry name" value="ZN2_CY6_FUNGAL_1"/>
    <property type="match status" value="1"/>
</dbReference>
<keyword evidence="5" id="KW-0238">DNA-binding</keyword>
<dbReference type="Pfam" id="PF04082">
    <property type="entry name" value="Fungal_trans"/>
    <property type="match status" value="1"/>
</dbReference>
<feature type="domain" description="Zn(2)-C6 fungal-type" evidence="8">
    <location>
        <begin position="15"/>
        <end position="46"/>
    </location>
</feature>
<gene>
    <name evidence="9" type="primary">PUL4</name>
    <name evidence="9" type="ORF">SPAR_N03650</name>
</gene>
<keyword evidence="4" id="KW-0805">Transcription regulation</keyword>
<dbReference type="PANTHER" id="PTHR47424">
    <property type="entry name" value="REGULATORY PROTEIN GAL4"/>
    <property type="match status" value="1"/>
</dbReference>
<accession>A0A8B8UZ03</accession>
<dbReference type="PANTHER" id="PTHR47424:SF3">
    <property type="entry name" value="REGULATORY PROTEIN GAL4"/>
    <property type="match status" value="1"/>
</dbReference>
<evidence type="ECO:0000256" key="4">
    <source>
        <dbReference type="ARBA" id="ARBA00023015"/>
    </source>
</evidence>
<dbReference type="PROSITE" id="PS50048">
    <property type="entry name" value="ZN2_CY6_FUNGAL_2"/>
    <property type="match status" value="1"/>
</dbReference>
<dbReference type="OrthoDB" id="5600212at2759"/>
<dbReference type="CDD" id="cd00067">
    <property type="entry name" value="GAL4"/>
    <property type="match status" value="1"/>
</dbReference>
<sequence length="611" mass="69707">MGRSNGVRTRATSLACTVCRKRKLKCDGNKPCGRCVRLNTPKECIYSIDKRKDKRKIQNGSKVFLFKNNNIDNGNNSTLENKGLSEDPASHIYKEETPQFDSDIDISRFGTNDAVIFNNDGWNASLPIDFNFDELNTETTDFDDFLKLLGDNSPLPERKGLSYSPTVTGLSDVAKATESEDHALTRSRLIDVLFENELHAVPGISKRHLIELESRYPNLECTEGNSDEKFLLSTVLCLGSLTIRKRELLNHSNIENSPLLSENGISRLTTDAFKYYNAAKTLVPDLLSHPTIDGFCGLVLMANFMTMMISLERQLYLSINALQLAVALNLNDSIKCKEFLELNSDGIGVILLFWNIWCSSCMLATIHGKNPFITLEQITTPLPCEICPRNKTNELPINFMQIRIKLATLQSKIFQQLYTSSTTNEVPFVDLEKEFEEVSIQITRLKGFPIFEEHLFYRSRVLMLELSCLRAQASFLLYRPYLITGKSLQAVTMAKSIIHEIWSQYTKQFPDNEKERHEHLDWNFCYPLRTASLTLCISCVILLRYKQVVQFLEVTELFEYVLALEILQDLVQVLPIERNLIDIVKYPVSPVQLSGDSFVEFWGRILYQTSS</sequence>
<keyword evidence="3" id="KW-0862">Zinc</keyword>
<dbReference type="Pfam" id="PF00172">
    <property type="entry name" value="Zn_clus"/>
    <property type="match status" value="1"/>
</dbReference>
<dbReference type="GO" id="GO:0006351">
    <property type="term" value="P:DNA-templated transcription"/>
    <property type="evidence" value="ECO:0007669"/>
    <property type="project" value="InterPro"/>
</dbReference>
<evidence type="ECO:0000256" key="5">
    <source>
        <dbReference type="ARBA" id="ARBA00023125"/>
    </source>
</evidence>
<evidence type="ECO:0000256" key="3">
    <source>
        <dbReference type="ARBA" id="ARBA00022833"/>
    </source>
</evidence>
<proteinExistence type="predicted"/>
<dbReference type="RefSeq" id="XP_033768995.1">
    <property type="nucleotide sequence ID" value="XM_033913104.1"/>
</dbReference>
<dbReference type="VEuPathDB" id="FungiDB:SPAR_N03650"/>
<dbReference type="CDD" id="cd12148">
    <property type="entry name" value="fungal_TF_MHR"/>
    <property type="match status" value="1"/>
</dbReference>
<dbReference type="InterPro" id="IPR051127">
    <property type="entry name" value="Fungal_SecMet_Regulators"/>
</dbReference>
<reference evidence="9" key="3">
    <citation type="submission" date="2025-07" db="EMBL/GenBank/DDBJ databases">
        <authorList>
            <consortium name="NCBI Genome Project"/>
        </authorList>
    </citation>
    <scope>NUCLEOTIDE SEQUENCE</scope>
    <source>
        <strain evidence="9">CBS432</strain>
    </source>
</reference>
<evidence type="ECO:0000256" key="7">
    <source>
        <dbReference type="ARBA" id="ARBA00023242"/>
    </source>
</evidence>
<evidence type="ECO:0000256" key="6">
    <source>
        <dbReference type="ARBA" id="ARBA00023163"/>
    </source>
</evidence>
<comment type="subcellular location">
    <subcellularLocation>
        <location evidence="1">Nucleus</location>
    </subcellularLocation>
</comment>
<dbReference type="SUPFAM" id="SSF57701">
    <property type="entry name" value="Zn2/Cys6 DNA-binding domain"/>
    <property type="match status" value="1"/>
</dbReference>
<dbReference type="GO" id="GO:0000981">
    <property type="term" value="F:DNA-binding transcription factor activity, RNA polymerase II-specific"/>
    <property type="evidence" value="ECO:0007669"/>
    <property type="project" value="InterPro"/>
</dbReference>
<keyword evidence="2" id="KW-0479">Metal-binding</keyword>
<dbReference type="GO" id="GO:0000435">
    <property type="term" value="P:positive regulation of transcription from RNA polymerase II promoter by galactose"/>
    <property type="evidence" value="ECO:0007669"/>
    <property type="project" value="TreeGrafter"/>
</dbReference>
<organism evidence="9">
    <name type="scientific">Saccharomyces paradoxus</name>
    <name type="common">Yeast</name>
    <name type="synonym">Saccharomyces douglasii</name>
    <dbReference type="NCBI Taxonomy" id="27291"/>
    <lineage>
        <taxon>Eukaryota</taxon>
        <taxon>Fungi</taxon>
        <taxon>Dikarya</taxon>
        <taxon>Ascomycota</taxon>
        <taxon>Saccharomycotina</taxon>
        <taxon>Saccharomycetes</taxon>
        <taxon>Saccharomycetales</taxon>
        <taxon>Saccharomycetaceae</taxon>
        <taxon>Saccharomyces</taxon>
    </lineage>
</organism>
<dbReference type="Gene3D" id="4.10.240.10">
    <property type="entry name" value="Zn(2)-C6 fungal-type DNA-binding domain"/>
    <property type="match status" value="1"/>
</dbReference>
<keyword evidence="6" id="KW-0804">Transcription</keyword>
<dbReference type="GO" id="GO:0005634">
    <property type="term" value="C:nucleus"/>
    <property type="evidence" value="ECO:0007669"/>
    <property type="project" value="UniProtKB-SubCell"/>
</dbReference>
<evidence type="ECO:0000256" key="2">
    <source>
        <dbReference type="ARBA" id="ARBA00022723"/>
    </source>
</evidence>
<dbReference type="GO" id="GO:0000978">
    <property type="term" value="F:RNA polymerase II cis-regulatory region sequence-specific DNA binding"/>
    <property type="evidence" value="ECO:0007669"/>
    <property type="project" value="TreeGrafter"/>
</dbReference>